<evidence type="ECO:0000313" key="6">
    <source>
        <dbReference type="EMBL" id="BAJ28535.1"/>
    </source>
</evidence>
<dbReference type="Proteomes" id="UP000007076">
    <property type="component" value="Chromosome"/>
</dbReference>
<name>E4NBF4_KITSK</name>
<dbReference type="RefSeq" id="WP_014135848.1">
    <property type="nucleotide sequence ID" value="NC_016109.1"/>
</dbReference>
<keyword evidence="1" id="KW-0285">Flavoprotein</keyword>
<dbReference type="InterPro" id="IPR011251">
    <property type="entry name" value="Luciferase-like_dom"/>
</dbReference>
<proteinExistence type="predicted"/>
<dbReference type="PATRIC" id="fig|452652.3.peg.2728"/>
<organism evidence="6 7">
    <name type="scientific">Kitasatospora setae (strain ATCC 33774 / DSM 43861 / JCM 3304 / KCC A-0304 / NBRC 14216 / KM-6054)</name>
    <name type="common">Streptomyces setae</name>
    <dbReference type="NCBI Taxonomy" id="452652"/>
    <lineage>
        <taxon>Bacteria</taxon>
        <taxon>Bacillati</taxon>
        <taxon>Actinomycetota</taxon>
        <taxon>Actinomycetes</taxon>
        <taxon>Kitasatosporales</taxon>
        <taxon>Streptomycetaceae</taxon>
        <taxon>Kitasatospora</taxon>
    </lineage>
</organism>
<dbReference type="GO" id="GO:0008726">
    <property type="term" value="F:alkanesulfonate monooxygenase activity"/>
    <property type="evidence" value="ECO:0007669"/>
    <property type="project" value="TreeGrafter"/>
</dbReference>
<dbReference type="AlphaFoldDB" id="E4NBF4"/>
<keyword evidence="3" id="KW-0560">Oxidoreductase</keyword>
<keyword evidence="7" id="KW-1185">Reference proteome</keyword>
<dbReference type="InterPro" id="IPR050172">
    <property type="entry name" value="SsuD_RutA_monooxygenase"/>
</dbReference>
<dbReference type="PANTHER" id="PTHR42847:SF4">
    <property type="entry name" value="ALKANESULFONATE MONOOXYGENASE-RELATED"/>
    <property type="match status" value="1"/>
</dbReference>
<accession>E4NBF4</accession>
<evidence type="ECO:0000256" key="2">
    <source>
        <dbReference type="ARBA" id="ARBA00022643"/>
    </source>
</evidence>
<evidence type="ECO:0000256" key="4">
    <source>
        <dbReference type="ARBA" id="ARBA00023033"/>
    </source>
</evidence>
<feature type="domain" description="Luciferase-like" evidence="5">
    <location>
        <begin position="6"/>
        <end position="263"/>
    </location>
</feature>
<dbReference type="PANTHER" id="PTHR42847">
    <property type="entry name" value="ALKANESULFONATE MONOOXYGENASE"/>
    <property type="match status" value="1"/>
</dbReference>
<keyword evidence="2" id="KW-0288">FMN</keyword>
<dbReference type="STRING" id="452652.KSE_27230"/>
<dbReference type="HOGENOM" id="CLU_027853_7_2_11"/>
<dbReference type="GO" id="GO:0046306">
    <property type="term" value="P:alkanesulfonate catabolic process"/>
    <property type="evidence" value="ECO:0007669"/>
    <property type="project" value="TreeGrafter"/>
</dbReference>
<dbReference type="Gene3D" id="3.20.20.30">
    <property type="entry name" value="Luciferase-like domain"/>
    <property type="match status" value="1"/>
</dbReference>
<dbReference type="InterPro" id="IPR036661">
    <property type="entry name" value="Luciferase-like_sf"/>
</dbReference>
<evidence type="ECO:0000256" key="1">
    <source>
        <dbReference type="ARBA" id="ARBA00022630"/>
    </source>
</evidence>
<dbReference type="Pfam" id="PF00296">
    <property type="entry name" value="Bac_luciferase"/>
    <property type="match status" value="1"/>
</dbReference>
<evidence type="ECO:0000259" key="5">
    <source>
        <dbReference type="Pfam" id="PF00296"/>
    </source>
</evidence>
<evidence type="ECO:0000256" key="3">
    <source>
        <dbReference type="ARBA" id="ARBA00023002"/>
    </source>
</evidence>
<gene>
    <name evidence="6" type="ordered locus">KSE_27230</name>
</gene>
<protein>
    <submittedName>
        <fullName evidence="6">Putative F420-dependent dehydrogenase</fullName>
    </submittedName>
</protein>
<dbReference type="SUPFAM" id="SSF51679">
    <property type="entry name" value="Bacterial luciferase-like"/>
    <property type="match status" value="1"/>
</dbReference>
<reference evidence="6 7" key="1">
    <citation type="journal article" date="2010" name="DNA Res.">
        <title>Genome sequence of Kitasatospora setae NBRC 14216T: an evolutionary snapshot of the family Streptomycetaceae.</title>
        <authorList>
            <person name="Ichikawa N."/>
            <person name="Oguchi A."/>
            <person name="Ikeda H."/>
            <person name="Ishikawa J."/>
            <person name="Kitani S."/>
            <person name="Watanabe Y."/>
            <person name="Nakamura S."/>
            <person name="Katano Y."/>
            <person name="Kishi E."/>
            <person name="Sasagawa M."/>
            <person name="Ankai A."/>
            <person name="Fukui S."/>
            <person name="Hashimoto Y."/>
            <person name="Kamata S."/>
            <person name="Otoguro M."/>
            <person name="Tanikawa S."/>
            <person name="Nihira T."/>
            <person name="Horinouchi S."/>
            <person name="Ohnishi Y."/>
            <person name="Hayakawa M."/>
            <person name="Kuzuyama T."/>
            <person name="Arisawa A."/>
            <person name="Nomoto F."/>
            <person name="Miura H."/>
            <person name="Takahashi Y."/>
            <person name="Fujita N."/>
        </authorList>
    </citation>
    <scope>NUCLEOTIDE SEQUENCE [LARGE SCALE GENOMIC DNA]</scope>
    <source>
        <strain evidence="7">ATCC 33774 / DSM 43861 / JCM 3304 / KCC A-0304 / NBRC 14216 / KM-6054</strain>
    </source>
</reference>
<dbReference type="EMBL" id="AP010968">
    <property type="protein sequence ID" value="BAJ28535.1"/>
    <property type="molecule type" value="Genomic_DNA"/>
</dbReference>
<evidence type="ECO:0000313" key="7">
    <source>
        <dbReference type="Proteomes" id="UP000007076"/>
    </source>
</evidence>
<sequence>MTEPLRVGLLLPTREMAMTGSWDIRPVLELASKAEELGFDAVWTGDSLTARPRLDPVVVLAAVSGATERLAVGTGALTAALRHPLLGANLVSSLHHAARGRLELGVGAGFPMPESEAEFEAVGVPFAGRAGRLDETVRLWKQAWSDGGPVFEGRHLSASMLDRLPPPAVPGGPRVWLAGSDTPRVLSRIARQYDGWLPFLPTAEAYGAAWDTIRGKLAEYGRPADAVVPGLYATVGLGADRASAEAELDGYVRGYYGRPLELMRGIQAYGAGRAEDCAEWLSGYVRAGARHLVIRLGTLDPWPQLKELADQVLPAVRAQALAERSD</sequence>
<dbReference type="eggNOG" id="COG2141">
    <property type="taxonomic scope" value="Bacteria"/>
</dbReference>
<keyword evidence="4" id="KW-0503">Monooxygenase</keyword>
<dbReference type="KEGG" id="ksk:KSE_27230"/>